<evidence type="ECO:0000313" key="2">
    <source>
        <dbReference type="Proteomes" id="UP001469553"/>
    </source>
</evidence>
<keyword evidence="2" id="KW-1185">Reference proteome</keyword>
<proteinExistence type="predicted"/>
<organism evidence="1 2">
    <name type="scientific">Ameca splendens</name>
    <dbReference type="NCBI Taxonomy" id="208324"/>
    <lineage>
        <taxon>Eukaryota</taxon>
        <taxon>Metazoa</taxon>
        <taxon>Chordata</taxon>
        <taxon>Craniata</taxon>
        <taxon>Vertebrata</taxon>
        <taxon>Euteleostomi</taxon>
        <taxon>Actinopterygii</taxon>
        <taxon>Neopterygii</taxon>
        <taxon>Teleostei</taxon>
        <taxon>Neoteleostei</taxon>
        <taxon>Acanthomorphata</taxon>
        <taxon>Ovalentaria</taxon>
        <taxon>Atherinomorphae</taxon>
        <taxon>Cyprinodontiformes</taxon>
        <taxon>Goodeidae</taxon>
        <taxon>Ameca</taxon>
    </lineage>
</organism>
<dbReference type="EMBL" id="JAHRIP010020124">
    <property type="protein sequence ID" value="MEQ2287898.1"/>
    <property type="molecule type" value="Genomic_DNA"/>
</dbReference>
<name>A0ABV0Y2W6_9TELE</name>
<dbReference type="Proteomes" id="UP001469553">
    <property type="component" value="Unassembled WGS sequence"/>
</dbReference>
<sequence length="67" mass="7867">MRAKEKRRGVPGSKCPCLSTESLERLRERRGELKKTDIPPWKLGAPERFSLLSPCWTLTWTQRQQNK</sequence>
<evidence type="ECO:0000313" key="1">
    <source>
        <dbReference type="EMBL" id="MEQ2287898.1"/>
    </source>
</evidence>
<protein>
    <submittedName>
        <fullName evidence="1">Uncharacterized protein</fullName>
    </submittedName>
</protein>
<comment type="caution">
    <text evidence="1">The sequence shown here is derived from an EMBL/GenBank/DDBJ whole genome shotgun (WGS) entry which is preliminary data.</text>
</comment>
<reference evidence="1 2" key="1">
    <citation type="submission" date="2021-06" db="EMBL/GenBank/DDBJ databases">
        <authorList>
            <person name="Palmer J.M."/>
        </authorList>
    </citation>
    <scope>NUCLEOTIDE SEQUENCE [LARGE SCALE GENOMIC DNA]</scope>
    <source>
        <strain evidence="1 2">AS_MEX2019</strain>
        <tissue evidence="1">Muscle</tissue>
    </source>
</reference>
<gene>
    <name evidence="1" type="ORF">AMECASPLE_017482</name>
</gene>
<accession>A0ABV0Y2W6</accession>